<dbReference type="PANTHER" id="PTHR42865">
    <property type="entry name" value="PROTON/GLUTAMATE-ASPARTATE SYMPORTER"/>
    <property type="match status" value="1"/>
</dbReference>
<comment type="subcellular location">
    <subcellularLocation>
        <location evidence="1">Membrane</location>
        <topology evidence="1">Multi-pass membrane protein</topology>
    </subcellularLocation>
</comment>
<evidence type="ECO:0000256" key="1">
    <source>
        <dbReference type="ARBA" id="ARBA00004141"/>
    </source>
</evidence>
<evidence type="ECO:0000256" key="6">
    <source>
        <dbReference type="SAM" id="Phobius"/>
    </source>
</evidence>
<dbReference type="InterPro" id="IPR001991">
    <property type="entry name" value="Na-dicarboxylate_symporter"/>
</dbReference>
<feature type="transmembrane region" description="Helical" evidence="6">
    <location>
        <begin position="306"/>
        <end position="330"/>
    </location>
</feature>
<sequence length="480" mass="50866">MSPASRPGLRCASGPATAPSVPMAAGSCRWTTTNVNIVVNCGANSLLSWTAAKRRTELRHFFIPIWKRFHLMSKPFYRYPSLHILCAIGAGVLLGCWRPGEAQLLRPLGTWFVEAIRLLVGPVMFCTVAIGIASLRDLRQLGRLGLRLMIYVEVCTLLALTAGLLGAWLLEPGVGVHLPPTAAHHASAPLLATLEACVARNSVVQLLMGAIVSGIALAWMGERGRRISATLEWAGHKLFGVIRLVLKTAPLAALGAVAYAVGHYGLTSMAPLLKLIGAIYLTTIVFVMVVMGAVARWCGFSLWRYLLWIGDQLVLVLGTASSMAAMPSLIRKMEKAGCAPAVARVAIPVSYSFNLNGSCIYLTLALGFLAQAAQVELGLAQYGTILLVAMITSKASSGIAGSAFLTLSATLAAVPEIPADSLLLIVSIERLLKCRPLANVIGNGMACMAVAAWMGELNRNALRGQVFHCVTGSTVATATV</sequence>
<reference evidence="7 8" key="1">
    <citation type="submission" date="2019-03" db="EMBL/GenBank/DDBJ databases">
        <title>Draft Genome Sequence of Duganella callidus sp. nov., a Novel Duganella Species Isolated from Cultivated Soil.</title>
        <authorList>
            <person name="Raths R."/>
            <person name="Peta V."/>
            <person name="Bucking H."/>
        </authorList>
    </citation>
    <scope>NUCLEOTIDE SEQUENCE [LARGE SCALE GENOMIC DNA]</scope>
    <source>
        <strain evidence="7 8">DN04</strain>
    </source>
</reference>
<evidence type="ECO:0000256" key="2">
    <source>
        <dbReference type="ARBA" id="ARBA00022448"/>
    </source>
</evidence>
<feature type="transmembrane region" description="Helical" evidence="6">
    <location>
        <begin position="203"/>
        <end position="220"/>
    </location>
</feature>
<feature type="transmembrane region" description="Helical" evidence="6">
    <location>
        <begin position="273"/>
        <end position="294"/>
    </location>
</feature>
<dbReference type="InterPro" id="IPR036458">
    <property type="entry name" value="Na:dicarbo_symporter_sf"/>
</dbReference>
<feature type="transmembrane region" description="Helical" evidence="6">
    <location>
        <begin position="76"/>
        <end position="95"/>
    </location>
</feature>
<protein>
    <submittedName>
        <fullName evidence="7">Cation:dicarboxylase symporter family transporter</fullName>
    </submittedName>
</protein>
<feature type="non-terminal residue" evidence="7">
    <location>
        <position position="480"/>
    </location>
</feature>
<evidence type="ECO:0000313" key="8">
    <source>
        <dbReference type="Proteomes" id="UP000297729"/>
    </source>
</evidence>
<evidence type="ECO:0000256" key="3">
    <source>
        <dbReference type="ARBA" id="ARBA00022692"/>
    </source>
</evidence>
<gene>
    <name evidence="7" type="ORF">E4L98_18345</name>
</gene>
<evidence type="ECO:0000313" key="7">
    <source>
        <dbReference type="EMBL" id="TFW18415.1"/>
    </source>
</evidence>
<keyword evidence="2" id="KW-0813">Transport</keyword>
<keyword evidence="5 6" id="KW-0472">Membrane</keyword>
<dbReference type="PANTHER" id="PTHR42865:SF1">
    <property type="entry name" value="AEROBIC C4-DICARBOXYLATE TRANSPORT PROTEIN"/>
    <property type="match status" value="1"/>
</dbReference>
<feature type="transmembrane region" description="Helical" evidence="6">
    <location>
        <begin position="241"/>
        <end position="261"/>
    </location>
</feature>
<keyword evidence="3 6" id="KW-0812">Transmembrane</keyword>
<dbReference type="PRINTS" id="PR00173">
    <property type="entry name" value="EDTRNSPORT"/>
</dbReference>
<dbReference type="AlphaFoldDB" id="A0A4Y9S9G7"/>
<keyword evidence="4 6" id="KW-1133">Transmembrane helix</keyword>
<dbReference type="EMBL" id="SPVG01000183">
    <property type="protein sequence ID" value="TFW18415.1"/>
    <property type="molecule type" value="Genomic_DNA"/>
</dbReference>
<comment type="caution">
    <text evidence="7">The sequence shown here is derived from an EMBL/GenBank/DDBJ whole genome shotgun (WGS) entry which is preliminary data.</text>
</comment>
<proteinExistence type="predicted"/>
<dbReference type="Pfam" id="PF00375">
    <property type="entry name" value="SDF"/>
    <property type="match status" value="1"/>
</dbReference>
<feature type="transmembrane region" description="Helical" evidence="6">
    <location>
        <begin position="115"/>
        <end position="136"/>
    </location>
</feature>
<keyword evidence="8" id="KW-1185">Reference proteome</keyword>
<evidence type="ECO:0000256" key="5">
    <source>
        <dbReference type="ARBA" id="ARBA00023136"/>
    </source>
</evidence>
<dbReference type="Proteomes" id="UP000297729">
    <property type="component" value="Unassembled WGS sequence"/>
</dbReference>
<dbReference type="Gene3D" id="1.10.3860.10">
    <property type="entry name" value="Sodium:dicarboxylate symporter"/>
    <property type="match status" value="1"/>
</dbReference>
<dbReference type="GO" id="GO:0015293">
    <property type="term" value="F:symporter activity"/>
    <property type="evidence" value="ECO:0007669"/>
    <property type="project" value="UniProtKB-KW"/>
</dbReference>
<evidence type="ECO:0000256" key="4">
    <source>
        <dbReference type="ARBA" id="ARBA00022989"/>
    </source>
</evidence>
<organism evidence="7 8">
    <name type="scientific">Duganella callida</name>
    <dbReference type="NCBI Taxonomy" id="2561932"/>
    <lineage>
        <taxon>Bacteria</taxon>
        <taxon>Pseudomonadati</taxon>
        <taxon>Pseudomonadota</taxon>
        <taxon>Betaproteobacteria</taxon>
        <taxon>Burkholderiales</taxon>
        <taxon>Oxalobacteraceae</taxon>
        <taxon>Telluria group</taxon>
        <taxon>Duganella</taxon>
    </lineage>
</organism>
<dbReference type="PROSITE" id="PS51257">
    <property type="entry name" value="PROKAR_LIPOPROTEIN"/>
    <property type="match status" value="1"/>
</dbReference>
<name>A0A4Y9S9G7_9BURK</name>
<dbReference type="GO" id="GO:0005886">
    <property type="term" value="C:plasma membrane"/>
    <property type="evidence" value="ECO:0007669"/>
    <property type="project" value="UniProtKB-SubCell"/>
</dbReference>
<dbReference type="SUPFAM" id="SSF118215">
    <property type="entry name" value="Proton glutamate symport protein"/>
    <property type="match status" value="1"/>
</dbReference>
<dbReference type="OrthoDB" id="9766690at2"/>
<accession>A0A4Y9S9G7</accession>
<feature type="transmembrane region" description="Helical" evidence="6">
    <location>
        <begin position="148"/>
        <end position="170"/>
    </location>
</feature>